<dbReference type="Proteomes" id="UP001183610">
    <property type="component" value="Unassembled WGS sequence"/>
</dbReference>
<reference evidence="3" key="1">
    <citation type="submission" date="2023-07" db="EMBL/GenBank/DDBJ databases">
        <title>30 novel species of actinomycetes from the DSMZ collection.</title>
        <authorList>
            <person name="Nouioui I."/>
        </authorList>
    </citation>
    <scope>NUCLEOTIDE SEQUENCE [LARGE SCALE GENOMIC DNA]</scope>
    <source>
        <strain evidence="3">DSM 41979</strain>
    </source>
</reference>
<name>A0ABU2QXH1_9ACTN</name>
<gene>
    <name evidence="2" type="ORF">RM698_03845</name>
</gene>
<dbReference type="EMBL" id="JAVRET010000005">
    <property type="protein sequence ID" value="MDT0408185.1"/>
    <property type="molecule type" value="Genomic_DNA"/>
</dbReference>
<evidence type="ECO:0008006" key="4">
    <source>
        <dbReference type="Google" id="ProtNLM"/>
    </source>
</evidence>
<dbReference type="RefSeq" id="WP_029396698.1">
    <property type="nucleotide sequence ID" value="NZ_JAVRET010000005.1"/>
</dbReference>
<proteinExistence type="predicted"/>
<evidence type="ECO:0000313" key="3">
    <source>
        <dbReference type="Proteomes" id="UP001183610"/>
    </source>
</evidence>
<keyword evidence="3" id="KW-1185">Reference proteome</keyword>
<comment type="caution">
    <text evidence="2">The sequence shown here is derived from an EMBL/GenBank/DDBJ whole genome shotgun (WGS) entry which is preliminary data.</text>
</comment>
<protein>
    <recommendedName>
        <fullName evidence="4">HNH endonuclease</fullName>
    </recommendedName>
</protein>
<feature type="region of interest" description="Disordered" evidence="1">
    <location>
        <begin position="1"/>
        <end position="23"/>
    </location>
</feature>
<organism evidence="2 3">
    <name type="scientific">Streptomyces evansiae</name>
    <dbReference type="NCBI Taxonomy" id="3075535"/>
    <lineage>
        <taxon>Bacteria</taxon>
        <taxon>Bacillati</taxon>
        <taxon>Actinomycetota</taxon>
        <taxon>Actinomycetes</taxon>
        <taxon>Kitasatosporales</taxon>
        <taxon>Streptomycetaceae</taxon>
        <taxon>Streptomyces</taxon>
    </lineage>
</organism>
<accession>A0ABU2QXH1</accession>
<evidence type="ECO:0000256" key="1">
    <source>
        <dbReference type="SAM" id="MobiDB-lite"/>
    </source>
</evidence>
<evidence type="ECO:0000313" key="2">
    <source>
        <dbReference type="EMBL" id="MDT0408185.1"/>
    </source>
</evidence>
<sequence length="108" mass="12135">MSTPRGRPPQRRPAWLPDTTSDESARLSWRLPPDVILAAYRWRFEGRCFHCGEDRRAIADLPPVTGPEGDVPLAMCGSCILREEEARQARAEARGRRFHPGDIGKPGE</sequence>